<evidence type="ECO:0000259" key="1">
    <source>
        <dbReference type="Pfam" id="PF14192"/>
    </source>
</evidence>
<organism evidence="2 3">
    <name type="scientific">Propionimicrobium lymphophilum ACS-093-V-SCH5</name>
    <dbReference type="NCBI Taxonomy" id="883161"/>
    <lineage>
        <taxon>Bacteria</taxon>
        <taxon>Bacillati</taxon>
        <taxon>Actinomycetota</taxon>
        <taxon>Actinomycetes</taxon>
        <taxon>Propionibacteriales</taxon>
        <taxon>Propionibacteriaceae</taxon>
        <taxon>Propionimicrobium</taxon>
    </lineage>
</organism>
<name>S2X0U4_9ACTN</name>
<gene>
    <name evidence="2" type="ORF">HMPREF9306_00399</name>
</gene>
<dbReference type="InterPro" id="IPR025463">
    <property type="entry name" value="DUF4314"/>
</dbReference>
<protein>
    <recommendedName>
        <fullName evidence="1">DUF4314 domain-containing protein</fullName>
    </recommendedName>
</protein>
<keyword evidence="3" id="KW-1185">Reference proteome</keyword>
<dbReference type="HOGENOM" id="CLU_179854_2_0_11"/>
<dbReference type="RefSeq" id="WP_016455252.1">
    <property type="nucleotide sequence ID" value="NZ_KE150269.1"/>
</dbReference>
<comment type="caution">
    <text evidence="2">The sequence shown here is derived from an EMBL/GenBank/DDBJ whole genome shotgun (WGS) entry which is preliminary data.</text>
</comment>
<dbReference type="Proteomes" id="UP000014417">
    <property type="component" value="Unassembled WGS sequence"/>
</dbReference>
<dbReference type="STRING" id="883161.HMPREF9306_00399"/>
<evidence type="ECO:0000313" key="3">
    <source>
        <dbReference type="Proteomes" id="UP000014417"/>
    </source>
</evidence>
<evidence type="ECO:0000313" key="2">
    <source>
        <dbReference type="EMBL" id="EPD33644.1"/>
    </source>
</evidence>
<dbReference type="Pfam" id="PF14192">
    <property type="entry name" value="DUF4314"/>
    <property type="match status" value="1"/>
</dbReference>
<proteinExistence type="predicted"/>
<dbReference type="AlphaFoldDB" id="S2X0U4"/>
<reference evidence="2 3" key="1">
    <citation type="submission" date="2013-04" db="EMBL/GenBank/DDBJ databases">
        <title>The Genome Sequence of Propionimicrobium lymphophilum ACS-093-V-SCH5.</title>
        <authorList>
            <consortium name="The Broad Institute Genomics Platform"/>
            <person name="Earl A."/>
            <person name="Ward D."/>
            <person name="Feldgarden M."/>
            <person name="Gevers D."/>
            <person name="Saerens B."/>
            <person name="Vaneechoutte M."/>
            <person name="Walker B."/>
            <person name="Young S."/>
            <person name="Zeng Q."/>
            <person name="Gargeya S."/>
            <person name="Fitzgerald M."/>
            <person name="Haas B."/>
            <person name="Abouelleil A."/>
            <person name="Allen A.W."/>
            <person name="Alvarado L."/>
            <person name="Arachchi H.M."/>
            <person name="Berlin A.M."/>
            <person name="Chapman S.B."/>
            <person name="Gainer-Dewar J."/>
            <person name="Goldberg J."/>
            <person name="Griggs A."/>
            <person name="Gujja S."/>
            <person name="Hansen M."/>
            <person name="Howarth C."/>
            <person name="Imamovic A."/>
            <person name="Ireland A."/>
            <person name="Larimer J."/>
            <person name="McCowan C."/>
            <person name="Murphy C."/>
            <person name="Pearson M."/>
            <person name="Poon T.W."/>
            <person name="Priest M."/>
            <person name="Roberts A."/>
            <person name="Saif S."/>
            <person name="Shea T."/>
            <person name="Sisk P."/>
            <person name="Sykes S."/>
            <person name="Wortman J."/>
            <person name="Nusbaum C."/>
            <person name="Birren B."/>
        </authorList>
    </citation>
    <scope>NUCLEOTIDE SEQUENCE [LARGE SCALE GENOMIC DNA]</scope>
    <source>
        <strain evidence="2 3">ACS-093-V-SCH5</strain>
    </source>
</reference>
<feature type="domain" description="DUF4314" evidence="1">
    <location>
        <begin position="24"/>
        <end position="78"/>
    </location>
</feature>
<dbReference type="EMBL" id="AGZR01000004">
    <property type="protein sequence ID" value="EPD33644.1"/>
    <property type="molecule type" value="Genomic_DNA"/>
</dbReference>
<sequence>MNTFDFEKPLRGERFSETAEGLVAGRRVRLVSCEDPYTDLEAGAEGTILFVDAVGTVHVDWNNGSALGLVEGVDQWQLI</sequence>
<accession>S2X0U4</accession>